<gene>
    <name evidence="2" type="ORF">R1flu_008586</name>
</gene>
<dbReference type="Proteomes" id="UP001605036">
    <property type="component" value="Unassembled WGS sequence"/>
</dbReference>
<accession>A0ABD1YC47</accession>
<dbReference type="EMBL" id="JBHFFA010000005">
    <property type="protein sequence ID" value="KAL2624341.1"/>
    <property type="molecule type" value="Genomic_DNA"/>
</dbReference>
<keyword evidence="3" id="KW-1185">Reference proteome</keyword>
<evidence type="ECO:0000256" key="1">
    <source>
        <dbReference type="SAM" id="MobiDB-lite"/>
    </source>
</evidence>
<protein>
    <submittedName>
        <fullName evidence="2">Uncharacterized protein</fullName>
    </submittedName>
</protein>
<evidence type="ECO:0000313" key="2">
    <source>
        <dbReference type="EMBL" id="KAL2624341.1"/>
    </source>
</evidence>
<evidence type="ECO:0000313" key="3">
    <source>
        <dbReference type="Proteomes" id="UP001605036"/>
    </source>
</evidence>
<proteinExistence type="predicted"/>
<comment type="caution">
    <text evidence="2">The sequence shown here is derived from an EMBL/GenBank/DDBJ whole genome shotgun (WGS) entry which is preliminary data.</text>
</comment>
<dbReference type="AlphaFoldDB" id="A0ABD1YC47"/>
<sequence>MEKEKDIESLQDEVAELEAQGEGAKRRGRLTKGSRWDCKLYLEQLQNAVMDINSNILKAVNTVWADVDFMA</sequence>
<organism evidence="2 3">
    <name type="scientific">Riccia fluitans</name>
    <dbReference type="NCBI Taxonomy" id="41844"/>
    <lineage>
        <taxon>Eukaryota</taxon>
        <taxon>Viridiplantae</taxon>
        <taxon>Streptophyta</taxon>
        <taxon>Embryophyta</taxon>
        <taxon>Marchantiophyta</taxon>
        <taxon>Marchantiopsida</taxon>
        <taxon>Marchantiidae</taxon>
        <taxon>Marchantiales</taxon>
        <taxon>Ricciaceae</taxon>
        <taxon>Riccia</taxon>
    </lineage>
</organism>
<reference evidence="2 3" key="1">
    <citation type="submission" date="2024-09" db="EMBL/GenBank/DDBJ databases">
        <title>Chromosome-scale assembly of Riccia fluitans.</title>
        <authorList>
            <person name="Paukszto L."/>
            <person name="Sawicki J."/>
            <person name="Karawczyk K."/>
            <person name="Piernik-Szablinska J."/>
            <person name="Szczecinska M."/>
            <person name="Mazdziarz M."/>
        </authorList>
    </citation>
    <scope>NUCLEOTIDE SEQUENCE [LARGE SCALE GENOMIC DNA]</scope>
    <source>
        <strain evidence="2">Rf_01</strain>
        <tissue evidence="2">Aerial parts of the thallus</tissue>
    </source>
</reference>
<name>A0ABD1YC47_9MARC</name>
<feature type="region of interest" description="Disordered" evidence="1">
    <location>
        <begin position="1"/>
        <end position="29"/>
    </location>
</feature>